<comment type="caution">
    <text evidence="2">The sequence shown here is derived from an EMBL/GenBank/DDBJ whole genome shotgun (WGS) entry which is preliminary data.</text>
</comment>
<evidence type="ECO:0000259" key="1">
    <source>
        <dbReference type="PROSITE" id="PS50883"/>
    </source>
</evidence>
<dbReference type="eggNOG" id="COG2200">
    <property type="taxonomic scope" value="Bacteria"/>
</dbReference>
<dbReference type="CDD" id="cd01948">
    <property type="entry name" value="EAL"/>
    <property type="match status" value="1"/>
</dbReference>
<dbReference type="EMBL" id="AYYX01000112">
    <property type="protein sequence ID" value="KRM83890.1"/>
    <property type="molecule type" value="Genomic_DNA"/>
</dbReference>
<dbReference type="STRING" id="1133569.FD21_GL000225"/>
<dbReference type="AlphaFoldDB" id="A0A0R2BZ24"/>
<gene>
    <name evidence="2" type="ORF">FD21_GL000225</name>
</gene>
<evidence type="ECO:0000313" key="2">
    <source>
        <dbReference type="EMBL" id="KRM83890.1"/>
    </source>
</evidence>
<dbReference type="PROSITE" id="PS50883">
    <property type="entry name" value="EAL"/>
    <property type="match status" value="1"/>
</dbReference>
<dbReference type="InterPro" id="IPR050706">
    <property type="entry name" value="Cyclic-di-GMP_PDE-like"/>
</dbReference>
<dbReference type="OrthoDB" id="2324331at2"/>
<dbReference type="Pfam" id="PF00563">
    <property type="entry name" value="EAL"/>
    <property type="match status" value="1"/>
</dbReference>
<proteinExistence type="predicted"/>
<sequence>MKAEKDLSQKLAKFTLIAQPIFDATKREASDFELLLHSKDSDQFPVAEFSYFIKNNANNEILLNWFTCQLKTKFKKKPQEKFAINLEPQQLFFQSTLNCLKELKIYHNRLSLEITERPPKLCTNVQSLVQKLQQIKALGFELTLDDVGTGMNTSSFVLENAKFFKRIKFSLIKSNKRSWTSCLEQWFKLAQSRQIEFVIEGIDNPEKAQFALSKGIYLQQGFLWNALAAE</sequence>
<reference evidence="2 3" key="1">
    <citation type="journal article" date="2015" name="Genome Announc.">
        <title>Expanding the biotechnology potential of lactobacilli through comparative genomics of 213 strains and associated genera.</title>
        <authorList>
            <person name="Sun Z."/>
            <person name="Harris H.M."/>
            <person name="McCann A."/>
            <person name="Guo C."/>
            <person name="Argimon S."/>
            <person name="Zhang W."/>
            <person name="Yang X."/>
            <person name="Jeffery I.B."/>
            <person name="Cooney J.C."/>
            <person name="Kagawa T.F."/>
            <person name="Liu W."/>
            <person name="Song Y."/>
            <person name="Salvetti E."/>
            <person name="Wrobel A."/>
            <person name="Rasinkangas P."/>
            <person name="Parkhill J."/>
            <person name="Rea M.C."/>
            <person name="O'Sullivan O."/>
            <person name="Ritari J."/>
            <person name="Douillard F.P."/>
            <person name="Paul Ross R."/>
            <person name="Yang R."/>
            <person name="Briner A.E."/>
            <person name="Felis G.E."/>
            <person name="de Vos W.M."/>
            <person name="Barrangou R."/>
            <person name="Klaenhammer T.R."/>
            <person name="Caufield P.W."/>
            <person name="Cui Y."/>
            <person name="Zhang H."/>
            <person name="O'Toole P.W."/>
        </authorList>
    </citation>
    <scope>NUCLEOTIDE SEQUENCE [LARGE SCALE GENOMIC DNA]</scope>
    <source>
        <strain evidence="2 3">DSM 20605</strain>
    </source>
</reference>
<dbReference type="SMART" id="SM00052">
    <property type="entry name" value="EAL"/>
    <property type="match status" value="1"/>
</dbReference>
<keyword evidence="3" id="KW-1185">Reference proteome</keyword>
<dbReference type="RefSeq" id="WP_010581256.1">
    <property type="nucleotide sequence ID" value="NZ_AHYZ01000173.1"/>
</dbReference>
<dbReference type="InterPro" id="IPR035919">
    <property type="entry name" value="EAL_sf"/>
</dbReference>
<name>A0A0R2BZ24_9LACO</name>
<dbReference type="PANTHER" id="PTHR33121">
    <property type="entry name" value="CYCLIC DI-GMP PHOSPHODIESTERASE PDEF"/>
    <property type="match status" value="1"/>
</dbReference>
<dbReference type="PANTHER" id="PTHR33121:SF79">
    <property type="entry name" value="CYCLIC DI-GMP PHOSPHODIESTERASE PDED-RELATED"/>
    <property type="match status" value="1"/>
</dbReference>
<feature type="domain" description="EAL" evidence="1">
    <location>
        <begin position="1"/>
        <end position="230"/>
    </location>
</feature>
<dbReference type="InterPro" id="IPR001633">
    <property type="entry name" value="EAL_dom"/>
</dbReference>
<protein>
    <recommendedName>
        <fullName evidence="1">EAL domain-containing protein</fullName>
    </recommendedName>
</protein>
<dbReference type="Proteomes" id="UP000051576">
    <property type="component" value="Unassembled WGS sequence"/>
</dbReference>
<accession>A0A0R2BZ24</accession>
<dbReference type="Gene3D" id="3.20.20.450">
    <property type="entry name" value="EAL domain"/>
    <property type="match status" value="1"/>
</dbReference>
<dbReference type="GO" id="GO:0071111">
    <property type="term" value="F:cyclic-guanylate-specific phosphodiesterase activity"/>
    <property type="evidence" value="ECO:0007669"/>
    <property type="project" value="InterPro"/>
</dbReference>
<dbReference type="SUPFAM" id="SSF141868">
    <property type="entry name" value="EAL domain-like"/>
    <property type="match status" value="1"/>
</dbReference>
<organism evidence="2 3">
    <name type="scientific">Liquorilactobacillus vini DSM 20605</name>
    <dbReference type="NCBI Taxonomy" id="1133569"/>
    <lineage>
        <taxon>Bacteria</taxon>
        <taxon>Bacillati</taxon>
        <taxon>Bacillota</taxon>
        <taxon>Bacilli</taxon>
        <taxon>Lactobacillales</taxon>
        <taxon>Lactobacillaceae</taxon>
        <taxon>Liquorilactobacillus</taxon>
    </lineage>
</organism>
<evidence type="ECO:0000313" key="3">
    <source>
        <dbReference type="Proteomes" id="UP000051576"/>
    </source>
</evidence>
<dbReference type="PATRIC" id="fig|1133569.4.peg.235"/>